<dbReference type="RefSeq" id="WP_147785063.1">
    <property type="nucleotide sequence ID" value="NZ_VRMG01000015.1"/>
</dbReference>
<dbReference type="Gene3D" id="3.20.20.150">
    <property type="entry name" value="Divalent-metal-dependent TIM barrel enzymes"/>
    <property type="match status" value="1"/>
</dbReference>
<dbReference type="SUPFAM" id="SSF51658">
    <property type="entry name" value="Xylose isomerase-like"/>
    <property type="match status" value="1"/>
</dbReference>
<evidence type="ECO:0000313" key="4">
    <source>
        <dbReference type="Proteomes" id="UP000321379"/>
    </source>
</evidence>
<dbReference type="Pfam" id="PF01261">
    <property type="entry name" value="AP_endonuc_2"/>
    <property type="match status" value="1"/>
</dbReference>
<evidence type="ECO:0000313" key="3">
    <source>
        <dbReference type="EMBL" id="TXN28349.1"/>
    </source>
</evidence>
<dbReference type="PANTHER" id="PTHR12110:SF48">
    <property type="entry name" value="BLL3656 PROTEIN"/>
    <property type="match status" value="1"/>
</dbReference>
<organism evidence="3 4">
    <name type="scientific">Lacisediminihabitans profunda</name>
    <dbReference type="NCBI Taxonomy" id="2594790"/>
    <lineage>
        <taxon>Bacteria</taxon>
        <taxon>Bacillati</taxon>
        <taxon>Actinomycetota</taxon>
        <taxon>Actinomycetes</taxon>
        <taxon>Micrococcales</taxon>
        <taxon>Microbacteriaceae</taxon>
        <taxon>Lacisediminihabitans</taxon>
    </lineage>
</organism>
<reference evidence="3 4" key="1">
    <citation type="submission" date="2019-08" db="EMBL/GenBank/DDBJ databases">
        <title>Bacterial whole genome sequence for Glaciihabitans sp. CHu50b-6-2.</title>
        <authorList>
            <person name="Jin L."/>
        </authorList>
    </citation>
    <scope>NUCLEOTIDE SEQUENCE [LARGE SCALE GENOMIC DNA]</scope>
    <source>
        <strain evidence="3 4">CHu50b-6-2</strain>
    </source>
</reference>
<feature type="domain" description="Xylose isomerase-like TIM barrel" evidence="2">
    <location>
        <begin position="27"/>
        <end position="239"/>
    </location>
</feature>
<dbReference type="EMBL" id="VRMG01000015">
    <property type="protein sequence ID" value="TXN28349.1"/>
    <property type="molecule type" value="Genomic_DNA"/>
</dbReference>
<accession>A0A5C8UJH5</accession>
<dbReference type="PANTHER" id="PTHR12110">
    <property type="entry name" value="HYDROXYPYRUVATE ISOMERASE"/>
    <property type="match status" value="1"/>
</dbReference>
<protein>
    <submittedName>
        <fullName evidence="3">Sugar phosphate isomerase/epimerase</fullName>
    </submittedName>
</protein>
<evidence type="ECO:0000259" key="2">
    <source>
        <dbReference type="Pfam" id="PF01261"/>
    </source>
</evidence>
<keyword evidence="4" id="KW-1185">Reference proteome</keyword>
<keyword evidence="3" id="KW-0413">Isomerase</keyword>
<dbReference type="InterPro" id="IPR050312">
    <property type="entry name" value="IolE/XylAMocC-like"/>
</dbReference>
<dbReference type="InterPro" id="IPR036237">
    <property type="entry name" value="Xyl_isomerase-like_sf"/>
</dbReference>
<evidence type="ECO:0000256" key="1">
    <source>
        <dbReference type="ARBA" id="ARBA00023277"/>
    </source>
</evidence>
<gene>
    <name evidence="3" type="ORF">FVP33_17945</name>
</gene>
<dbReference type="GO" id="GO:0016853">
    <property type="term" value="F:isomerase activity"/>
    <property type="evidence" value="ECO:0007669"/>
    <property type="project" value="UniProtKB-KW"/>
</dbReference>
<dbReference type="Proteomes" id="UP000321379">
    <property type="component" value="Unassembled WGS sequence"/>
</dbReference>
<keyword evidence="1" id="KW-0119">Carbohydrate metabolism</keyword>
<comment type="caution">
    <text evidence="3">The sequence shown here is derived from an EMBL/GenBank/DDBJ whole genome shotgun (WGS) entry which is preliminary data.</text>
</comment>
<proteinExistence type="predicted"/>
<sequence>MTVFDLVGSLTLGAITFRDRSFPNVVSAARAAGFDRIGVTVGQCVAALERGISLDELRLRLSDAGLSIGELELIRLGDDSHVRHINSLVEDLALALEPDRVHVAAWNVEHSMVRDTFASVCERLPHLPIAFEFMPYNAIPSFAASLDLVHSVGAPNASIVLDILHFFRAGTSFDALTAEALSRVAVVQLSDVVDRGSNHKEEARYQRTYPGRGTLDSLGFLRALHAAAASPLPFSLEPISNALETLPLAIVADEAMVSTKRLLREALGA</sequence>
<dbReference type="AlphaFoldDB" id="A0A5C8UJH5"/>
<name>A0A5C8UJH5_9MICO</name>
<dbReference type="InterPro" id="IPR013022">
    <property type="entry name" value="Xyl_isomerase-like_TIM-brl"/>
</dbReference>